<sequence>MSPAAAMNSFYPDVKIYFLQEVFPILINLASFDRLVCMPLILVESLICLMSWVSFCLIMGSRRFTTSSFDNHSLWLHIHAFPEIGVLEYHYCNVKILLIACFIGLREDDMQDFIDA</sequence>
<protein>
    <submittedName>
        <fullName evidence="2">Uncharacterized protein</fullName>
    </submittedName>
</protein>
<evidence type="ECO:0000313" key="2">
    <source>
        <dbReference type="EMBL" id="PON46861.1"/>
    </source>
</evidence>
<organism evidence="2 3">
    <name type="scientific">Parasponia andersonii</name>
    <name type="common">Sponia andersonii</name>
    <dbReference type="NCBI Taxonomy" id="3476"/>
    <lineage>
        <taxon>Eukaryota</taxon>
        <taxon>Viridiplantae</taxon>
        <taxon>Streptophyta</taxon>
        <taxon>Embryophyta</taxon>
        <taxon>Tracheophyta</taxon>
        <taxon>Spermatophyta</taxon>
        <taxon>Magnoliopsida</taxon>
        <taxon>eudicotyledons</taxon>
        <taxon>Gunneridae</taxon>
        <taxon>Pentapetalae</taxon>
        <taxon>rosids</taxon>
        <taxon>fabids</taxon>
        <taxon>Rosales</taxon>
        <taxon>Cannabaceae</taxon>
        <taxon>Parasponia</taxon>
    </lineage>
</organism>
<keyword evidence="3" id="KW-1185">Reference proteome</keyword>
<feature type="transmembrane region" description="Helical" evidence="1">
    <location>
        <begin position="38"/>
        <end position="58"/>
    </location>
</feature>
<keyword evidence="1" id="KW-1133">Transmembrane helix</keyword>
<comment type="caution">
    <text evidence="2">The sequence shown here is derived from an EMBL/GenBank/DDBJ whole genome shotgun (WGS) entry which is preliminary data.</text>
</comment>
<dbReference type="AlphaFoldDB" id="A0A2P5BDJ7"/>
<keyword evidence="1" id="KW-0812">Transmembrane</keyword>
<accession>A0A2P5BDJ7</accession>
<dbReference type="Proteomes" id="UP000237105">
    <property type="component" value="Unassembled WGS sequence"/>
</dbReference>
<name>A0A2P5BDJ7_PARAD</name>
<evidence type="ECO:0000256" key="1">
    <source>
        <dbReference type="SAM" id="Phobius"/>
    </source>
</evidence>
<dbReference type="EMBL" id="JXTB01000304">
    <property type="protein sequence ID" value="PON46861.1"/>
    <property type="molecule type" value="Genomic_DNA"/>
</dbReference>
<evidence type="ECO:0000313" key="3">
    <source>
        <dbReference type="Proteomes" id="UP000237105"/>
    </source>
</evidence>
<keyword evidence="1" id="KW-0472">Membrane</keyword>
<gene>
    <name evidence="2" type="ORF">PanWU01x14_248480</name>
</gene>
<reference evidence="3" key="1">
    <citation type="submission" date="2016-06" db="EMBL/GenBank/DDBJ databases">
        <title>Parallel loss of symbiosis genes in relatives of nitrogen-fixing non-legume Parasponia.</title>
        <authorList>
            <person name="Van Velzen R."/>
            <person name="Holmer R."/>
            <person name="Bu F."/>
            <person name="Rutten L."/>
            <person name="Van Zeijl A."/>
            <person name="Liu W."/>
            <person name="Santuari L."/>
            <person name="Cao Q."/>
            <person name="Sharma T."/>
            <person name="Shen D."/>
            <person name="Roswanjaya Y."/>
            <person name="Wardhani T."/>
            <person name="Kalhor M.S."/>
            <person name="Jansen J."/>
            <person name="Van den Hoogen J."/>
            <person name="Gungor B."/>
            <person name="Hartog M."/>
            <person name="Hontelez J."/>
            <person name="Verver J."/>
            <person name="Yang W.-C."/>
            <person name="Schijlen E."/>
            <person name="Repin R."/>
            <person name="Schilthuizen M."/>
            <person name="Schranz E."/>
            <person name="Heidstra R."/>
            <person name="Miyata K."/>
            <person name="Fedorova E."/>
            <person name="Kohlen W."/>
            <person name="Bisseling T."/>
            <person name="Smit S."/>
            <person name="Geurts R."/>
        </authorList>
    </citation>
    <scope>NUCLEOTIDE SEQUENCE [LARGE SCALE GENOMIC DNA]</scope>
    <source>
        <strain evidence="3">cv. WU1-14</strain>
    </source>
</reference>
<proteinExistence type="predicted"/>